<evidence type="ECO:0000313" key="2">
    <source>
        <dbReference type="EMBL" id="GAA3794980.1"/>
    </source>
</evidence>
<name>A0ABP7HQF3_9ACTN</name>
<organism evidence="2 3">
    <name type="scientific">Sphaerisporangium flaviroseum</name>
    <dbReference type="NCBI Taxonomy" id="509199"/>
    <lineage>
        <taxon>Bacteria</taxon>
        <taxon>Bacillati</taxon>
        <taxon>Actinomycetota</taxon>
        <taxon>Actinomycetes</taxon>
        <taxon>Streptosporangiales</taxon>
        <taxon>Streptosporangiaceae</taxon>
        <taxon>Sphaerisporangium</taxon>
    </lineage>
</organism>
<dbReference type="InterPro" id="IPR024983">
    <property type="entry name" value="CHAT_dom"/>
</dbReference>
<dbReference type="Pfam" id="PF12770">
    <property type="entry name" value="CHAT"/>
    <property type="match status" value="1"/>
</dbReference>
<dbReference type="EMBL" id="BAAAZR010000002">
    <property type="protein sequence ID" value="GAA3794980.1"/>
    <property type="molecule type" value="Genomic_DNA"/>
</dbReference>
<reference evidence="3" key="1">
    <citation type="journal article" date="2019" name="Int. J. Syst. Evol. Microbiol.">
        <title>The Global Catalogue of Microorganisms (GCM) 10K type strain sequencing project: providing services to taxonomists for standard genome sequencing and annotation.</title>
        <authorList>
            <consortium name="The Broad Institute Genomics Platform"/>
            <consortium name="The Broad Institute Genome Sequencing Center for Infectious Disease"/>
            <person name="Wu L."/>
            <person name="Ma J."/>
        </authorList>
    </citation>
    <scope>NUCLEOTIDE SEQUENCE [LARGE SCALE GENOMIC DNA]</scope>
    <source>
        <strain evidence="3">JCM 16908</strain>
    </source>
</reference>
<gene>
    <name evidence="2" type="ORF">GCM10022226_12860</name>
</gene>
<comment type="caution">
    <text evidence="2">The sequence shown here is derived from an EMBL/GenBank/DDBJ whole genome shotgun (WGS) entry which is preliminary data.</text>
</comment>
<evidence type="ECO:0000313" key="3">
    <source>
        <dbReference type="Proteomes" id="UP001500888"/>
    </source>
</evidence>
<keyword evidence="3" id="KW-1185">Reference proteome</keyword>
<proteinExistence type="predicted"/>
<protein>
    <recommendedName>
        <fullName evidence="1">CHAT domain-containing protein</fullName>
    </recommendedName>
</protein>
<dbReference type="RefSeq" id="WP_344935466.1">
    <property type="nucleotide sequence ID" value="NZ_BAAAZR010000002.1"/>
</dbReference>
<evidence type="ECO:0000259" key="1">
    <source>
        <dbReference type="Pfam" id="PF12770"/>
    </source>
</evidence>
<dbReference type="Proteomes" id="UP001500888">
    <property type="component" value="Unassembled WGS sequence"/>
</dbReference>
<feature type="domain" description="CHAT" evidence="1">
    <location>
        <begin position="162"/>
        <end position="404"/>
    </location>
</feature>
<accession>A0ABP7HQF3</accession>
<sequence>MRHHALALLRSLRGDRSGAFAALRAGLEAATTGTERLGDPGVRAHAVRAGERLADFGLSLALRDGCPETVLAWAEHWRGTARGRPGEPLIPERLRAALGDAVLIEMVRHGDRLAAVVVTSDRCVLRWLGSYTASAEATIRLRYGLRRAGLRDTGTRGGVAAEAERLAERLLGPLAGDIADRPAVIVPSGALHTLPWPVLPPFRGRPLCVASSAGTWLAAASRLPGHLSHGDGGAAVAAVAGPGLHHAEAEAAMVVRAYREAPHRPRQDPARAVTAARVGANTGDVLEALGHAEVLHVAAHGYFCARSPLLSSVALDDGPLMAYDLLGLPRSPWLVVLSACDGGMAHAPVDGAPLGLAGAFLEQGTACVIAGLVPVRDDEALTLMTLFHALLISGHTPAEALATAGEKTGVLGFACFGSLGHPVFPRLVPPGG</sequence>